<comment type="subcellular location">
    <subcellularLocation>
        <location evidence="1">Membrane</location>
        <topology evidence="1">Single-pass type II membrane protein</topology>
    </subcellularLocation>
</comment>
<dbReference type="PANTHER" id="PTHR31392:SF1">
    <property type="entry name" value="ALPHA-1,3-MANNOSYLTRANSFERASE MNN1-RELATED"/>
    <property type="match status" value="1"/>
</dbReference>
<evidence type="ECO:0000256" key="6">
    <source>
        <dbReference type="ARBA" id="ARBA00022968"/>
    </source>
</evidence>
<dbReference type="PANTHER" id="PTHR31392">
    <property type="entry name" value="ALPHA-1,3-MANNOSYLTRANSFERASE MNN1-RELATED"/>
    <property type="match status" value="1"/>
</dbReference>
<dbReference type="EMBL" id="JADGJH010002497">
    <property type="protein sequence ID" value="KAJ3097567.1"/>
    <property type="molecule type" value="Genomic_DNA"/>
</dbReference>
<evidence type="ECO:0000256" key="1">
    <source>
        <dbReference type="ARBA" id="ARBA00004606"/>
    </source>
</evidence>
<dbReference type="GO" id="GO:0005794">
    <property type="term" value="C:Golgi apparatus"/>
    <property type="evidence" value="ECO:0007669"/>
    <property type="project" value="TreeGrafter"/>
</dbReference>
<dbReference type="GO" id="GO:0000033">
    <property type="term" value="F:alpha-1,3-mannosyltransferase activity"/>
    <property type="evidence" value="ECO:0007669"/>
    <property type="project" value="TreeGrafter"/>
</dbReference>
<evidence type="ECO:0000256" key="3">
    <source>
        <dbReference type="ARBA" id="ARBA00022676"/>
    </source>
</evidence>
<evidence type="ECO:0000256" key="5">
    <source>
        <dbReference type="ARBA" id="ARBA00022692"/>
    </source>
</evidence>
<dbReference type="InterPro" id="IPR029044">
    <property type="entry name" value="Nucleotide-diphossugar_trans"/>
</dbReference>
<keyword evidence="6" id="KW-0735">Signal-anchor</keyword>
<keyword evidence="11" id="KW-1185">Reference proteome</keyword>
<name>A0AAD5SXG9_9FUNG</name>
<evidence type="ECO:0008006" key="12">
    <source>
        <dbReference type="Google" id="ProtNLM"/>
    </source>
</evidence>
<reference evidence="10" key="1">
    <citation type="submission" date="2020-05" db="EMBL/GenBank/DDBJ databases">
        <title>Phylogenomic resolution of chytrid fungi.</title>
        <authorList>
            <person name="Stajich J.E."/>
            <person name="Amses K."/>
            <person name="Simmons R."/>
            <person name="Seto K."/>
            <person name="Myers J."/>
            <person name="Bonds A."/>
            <person name="Quandt C.A."/>
            <person name="Barry K."/>
            <person name="Liu P."/>
            <person name="Grigoriev I."/>
            <person name="Longcore J.E."/>
            <person name="James T.Y."/>
        </authorList>
    </citation>
    <scope>NUCLEOTIDE SEQUENCE</scope>
    <source>
        <strain evidence="10">JEL0513</strain>
    </source>
</reference>
<dbReference type="Proteomes" id="UP001211907">
    <property type="component" value="Unassembled WGS sequence"/>
</dbReference>
<evidence type="ECO:0000256" key="7">
    <source>
        <dbReference type="ARBA" id="ARBA00022989"/>
    </source>
</evidence>
<proteinExistence type="inferred from homology"/>
<protein>
    <recommendedName>
        <fullName evidence="12">Nucleotide-diphospho-sugar transferase</fullName>
    </recommendedName>
</protein>
<keyword evidence="7" id="KW-1133">Transmembrane helix</keyword>
<evidence type="ECO:0000256" key="2">
    <source>
        <dbReference type="ARBA" id="ARBA00009105"/>
    </source>
</evidence>
<dbReference type="InterPro" id="IPR022751">
    <property type="entry name" value="Alpha_mannosyltransferase"/>
</dbReference>
<dbReference type="Pfam" id="PF11051">
    <property type="entry name" value="Mannosyl_trans3"/>
    <property type="match status" value="1"/>
</dbReference>
<keyword evidence="8" id="KW-0472">Membrane</keyword>
<dbReference type="GO" id="GO:0006493">
    <property type="term" value="P:protein O-linked glycosylation"/>
    <property type="evidence" value="ECO:0007669"/>
    <property type="project" value="TreeGrafter"/>
</dbReference>
<keyword evidence="4" id="KW-0808">Transferase</keyword>
<comment type="similarity">
    <text evidence="2">Belongs to the MNN1/MNT family.</text>
</comment>
<dbReference type="GO" id="GO:0016020">
    <property type="term" value="C:membrane"/>
    <property type="evidence" value="ECO:0007669"/>
    <property type="project" value="UniProtKB-SubCell"/>
</dbReference>
<evidence type="ECO:0000256" key="4">
    <source>
        <dbReference type="ARBA" id="ARBA00022679"/>
    </source>
</evidence>
<sequence length="417" mass="47894">MTLFARAHYIIHRLLLESSSNELLSTIQVDIESRKGSLEAISANLENILYPWLKPTFSSILQMQQSLIKNSTGIVIPCGDRHFYVTTHLILSLRRIFKINLPVEVYYAGDRDLSQAKINSLSRLLNVRVINLHNSFPLETRRGESWSYKPFTLLASNFSKILFMDSDIAFFRPPLEILESQRFQKNKLLFYRDRKLWVDNGGGGTNGAFLLHEMNPHMSNYAYSGAYAQSVFDGIRGTTDEMESGFFAVDKSDTGVFFSLLFAAKLNSKEEREQFYKASYGDKESFWFATEALRVPYAFNPSYGGSIGIKGASSGENGYTQVCEGHLLHSNEQNQPFWMHGGSVLGSWYMTVTPENLDFAEFNWMAFHYKWELQDQIWKDGMNCIEQKTSRTAEIADEEMALIEEYRDLFRELKVVQ</sequence>
<evidence type="ECO:0000256" key="8">
    <source>
        <dbReference type="ARBA" id="ARBA00023136"/>
    </source>
</evidence>
<keyword evidence="3" id="KW-0328">Glycosyltransferase</keyword>
<keyword evidence="9" id="KW-0325">Glycoprotein</keyword>
<dbReference type="SUPFAM" id="SSF53448">
    <property type="entry name" value="Nucleotide-diphospho-sugar transferases"/>
    <property type="match status" value="1"/>
</dbReference>
<keyword evidence="5" id="KW-0812">Transmembrane</keyword>
<evidence type="ECO:0000256" key="9">
    <source>
        <dbReference type="ARBA" id="ARBA00023180"/>
    </source>
</evidence>
<organism evidence="10 11">
    <name type="scientific">Physocladia obscura</name>
    <dbReference type="NCBI Taxonomy" id="109957"/>
    <lineage>
        <taxon>Eukaryota</taxon>
        <taxon>Fungi</taxon>
        <taxon>Fungi incertae sedis</taxon>
        <taxon>Chytridiomycota</taxon>
        <taxon>Chytridiomycota incertae sedis</taxon>
        <taxon>Chytridiomycetes</taxon>
        <taxon>Chytridiales</taxon>
        <taxon>Chytriomycetaceae</taxon>
        <taxon>Physocladia</taxon>
    </lineage>
</organism>
<accession>A0AAD5SXG9</accession>
<dbReference type="AlphaFoldDB" id="A0AAD5SXG9"/>
<evidence type="ECO:0000313" key="11">
    <source>
        <dbReference type="Proteomes" id="UP001211907"/>
    </source>
</evidence>
<gene>
    <name evidence="10" type="ORF">HK100_005312</name>
</gene>
<evidence type="ECO:0000313" key="10">
    <source>
        <dbReference type="EMBL" id="KAJ3097567.1"/>
    </source>
</evidence>
<comment type="caution">
    <text evidence="10">The sequence shown here is derived from an EMBL/GenBank/DDBJ whole genome shotgun (WGS) entry which is preliminary data.</text>
</comment>